<dbReference type="Gene3D" id="1.10.287.1490">
    <property type="match status" value="1"/>
</dbReference>
<evidence type="ECO:0000259" key="9">
    <source>
        <dbReference type="PROSITE" id="PS50245"/>
    </source>
</evidence>
<feature type="region of interest" description="Disordered" evidence="8">
    <location>
        <begin position="202"/>
        <end position="233"/>
    </location>
</feature>
<name>A0A0K0FZ64_STRVS</name>
<feature type="coiled-coil region" evidence="7">
    <location>
        <begin position="780"/>
        <end position="1060"/>
    </location>
</feature>
<dbReference type="SMART" id="SM01052">
    <property type="entry name" value="CAP_GLY"/>
    <property type="match status" value="2"/>
</dbReference>
<reference evidence="10" key="1">
    <citation type="submission" date="2014-07" db="EMBL/GenBank/DDBJ databases">
        <authorList>
            <person name="Martin A.A"/>
            <person name="De Silva N."/>
        </authorList>
    </citation>
    <scope>NUCLEOTIDE SEQUENCE</scope>
</reference>
<keyword evidence="6" id="KW-0206">Cytoskeleton</keyword>
<dbReference type="Pfam" id="PF01302">
    <property type="entry name" value="CAP_GLY"/>
    <property type="match status" value="2"/>
</dbReference>
<reference evidence="11" key="2">
    <citation type="submission" date="2015-08" db="UniProtKB">
        <authorList>
            <consortium name="WormBaseParasite"/>
        </authorList>
    </citation>
    <scope>IDENTIFICATION</scope>
</reference>
<evidence type="ECO:0000256" key="6">
    <source>
        <dbReference type="ARBA" id="ARBA00023212"/>
    </source>
</evidence>
<organism evidence="10 11">
    <name type="scientific">Strongyloides venezuelensis</name>
    <name type="common">Threadworm</name>
    <dbReference type="NCBI Taxonomy" id="75913"/>
    <lineage>
        <taxon>Eukaryota</taxon>
        <taxon>Metazoa</taxon>
        <taxon>Ecdysozoa</taxon>
        <taxon>Nematoda</taxon>
        <taxon>Chromadorea</taxon>
        <taxon>Rhabditida</taxon>
        <taxon>Tylenchina</taxon>
        <taxon>Panagrolaimomorpha</taxon>
        <taxon>Strongyloidoidea</taxon>
        <taxon>Strongyloididae</taxon>
        <taxon>Strongyloides</taxon>
    </lineage>
</organism>
<keyword evidence="5 7" id="KW-0175">Coiled coil</keyword>
<dbReference type="InterPro" id="IPR000938">
    <property type="entry name" value="CAP-Gly_domain"/>
</dbReference>
<dbReference type="SUPFAM" id="SSF57997">
    <property type="entry name" value="Tropomyosin"/>
    <property type="match status" value="1"/>
</dbReference>
<evidence type="ECO:0000313" key="11">
    <source>
        <dbReference type="WBParaSite" id="SVE_1774100.1"/>
    </source>
</evidence>
<evidence type="ECO:0000313" key="10">
    <source>
        <dbReference type="Proteomes" id="UP000035680"/>
    </source>
</evidence>
<feature type="coiled-coil region" evidence="7">
    <location>
        <begin position="1330"/>
        <end position="1508"/>
    </location>
</feature>
<feature type="coiled-coil region" evidence="7">
    <location>
        <begin position="1139"/>
        <end position="1282"/>
    </location>
</feature>
<evidence type="ECO:0000256" key="5">
    <source>
        <dbReference type="ARBA" id="ARBA00023054"/>
    </source>
</evidence>
<dbReference type="GO" id="GO:0005874">
    <property type="term" value="C:microtubule"/>
    <property type="evidence" value="ECO:0007669"/>
    <property type="project" value="UniProtKB-KW"/>
</dbReference>
<keyword evidence="2" id="KW-0963">Cytoplasm</keyword>
<sequence length="1596" mass="184556">MRRSDSKESLFSIASTCAPGYGNWRLGERCMVSDKLGTIAYIGLTKFSTGEWIGVILDKPEGKNDGIVQGTKYFDCEKNHGLFVRASKLVRLVGTPRASSIVSSISRIPKSKYSKEFGYDVDDRVVMGGGKIGICRFLGETNFAKGIWAGIELDCPMGKNDGTVKGERYFNCLPNHGIFVTASKVSRAPVDKGSNVQIKHTKTSTMRQRTGSHGSSNSIDNMSITSFSTRPSMTPMRNNILRGAEDPVIVALQNNLKERDQHIERLMKELDLQRSEMERFFKGPYKESTPCDDKQLNEEVKKLNKKIKEFSEMVTDRDRQIEELTFQLDEVKVNNEVLVQEVDNSKGIAAKEEDDLIGAELKYQQVLVENEKLEQSLKEMSLEIELYKQKANELGNYTIDVNDKVNLITKLEGELNGQKNLYDELKKQLSAKDIKLEEDKNKIHELENRINDMKCLVKSKEHDVHNYLEKFENAQKLIDDLHKREHLFKDNSENFKIDFEHEVKKNEELKKEVENLLTQQKEKFEDMILKLEGERDLLKKEKKQLEDVAKSEGSINAKLNNLLADKENELSNMREKININNMEMEVCEEKLKKATAEIETIHKVIKNDNKLEEELMAKIKGMENTILDREKEIIDIKKSSSEVIKSLEEKITLNEETYKLKVDEMEKNIKEKQNKIDEERKMLQFKCEELEKGIRNISEKNNYHNEMEKVKTSKKIEDLLNKINILESDNEKLRIELSTTKNELAEFVDKSKEEMGKITEDFTIEVDNLKISIDSKDNKISILDHQLSEQQTENDKLKQSINDFENKLKIKDNELNKLLKEKLEATHDLECAKKFFVEVENDLKNKLDVIETERSNLANELESKKTQIANLEKNISSGDSNLESEKLKIIELLAHVSDLEKRISILKSECQEKERTILNFSDKCQILNENTKNFEKKIKENEEKISLLQSTISELSEKTKKIEDEKNDVCKILEETKENLEKCKKDNENKIINLQKEVDVLRNSNKAYEIAVKDNASECSQLSTVLKDKENEISKLNDEIKELENKLQLHLKKEAVIENEIDLLKKSHENDISEEKILSKKLSEKLEDTLKEIGEKDNLIEELKIMLASSSSSNEKEMESLHLKIKEMSDNEIVMSKEIEMYKKDLLELENKVGNLTISSGNSSQTIEELILKLETVNKILEEEKQKLHKANSEKDAISVAFEVKEKELNCLLSSKDSDICKLKEKNENTIRKLEDALKKCENYEASISQKNTSYKETLDTMNKIRDENKNIKEELESAIKTFHDEKISFEHIIANIKLEHEKVKNEFISKTSLANESYQNDIVKHVEYKNSLQNKIDILTNENEELNQKIEVILSNSKEIENNKTNVIVENKKLNDKILSLEKELIEKKVMYDDLISKHSVSEAEKIPNNSENADSLIKERDSLKEELNQKISIFLESEELWVKRYAELQHEKDELVIKLDEASIKKTDNEIILGLEHQVSFLNSIIASQEHKIKILKEDNNALKNIPYETDPLPLSISSPEKPPRLYCDICEVFDQHDTEDCPTQDQDYQEPRSVTPPPKQKSERKKLPKREYCEFCEEFTHDTSKCPENIGTF</sequence>
<protein>
    <submittedName>
        <fullName evidence="11">Restin homolog (inferred by orthology to a D. melanogaster protein)</fullName>
    </submittedName>
</protein>
<evidence type="ECO:0000256" key="3">
    <source>
        <dbReference type="ARBA" id="ARBA00022701"/>
    </source>
</evidence>
<dbReference type="PANTHER" id="PTHR18916:SF82">
    <property type="entry name" value="CAP-GLY DOMAIN-CONTAINING PROTEIN"/>
    <property type="match status" value="1"/>
</dbReference>
<dbReference type="WBParaSite" id="SVE_1774100.1">
    <property type="protein sequence ID" value="SVE_1774100.1"/>
    <property type="gene ID" value="SVE_1774100"/>
</dbReference>
<evidence type="ECO:0000256" key="7">
    <source>
        <dbReference type="SAM" id="Coils"/>
    </source>
</evidence>
<accession>A0A0K0FZ64</accession>
<evidence type="ECO:0000256" key="2">
    <source>
        <dbReference type="ARBA" id="ARBA00022490"/>
    </source>
</evidence>
<evidence type="ECO:0000256" key="8">
    <source>
        <dbReference type="SAM" id="MobiDB-lite"/>
    </source>
</evidence>
<dbReference type="Proteomes" id="UP000035680">
    <property type="component" value="Unassembled WGS sequence"/>
</dbReference>
<evidence type="ECO:0000256" key="1">
    <source>
        <dbReference type="ARBA" id="ARBA00004245"/>
    </source>
</evidence>
<keyword evidence="4" id="KW-0677">Repeat</keyword>
<dbReference type="PROSITE" id="PS50245">
    <property type="entry name" value="CAP_GLY_2"/>
    <property type="match status" value="2"/>
</dbReference>
<dbReference type="SUPFAM" id="SSF74924">
    <property type="entry name" value="Cap-Gly domain"/>
    <property type="match status" value="2"/>
</dbReference>
<comment type="subcellular location">
    <subcellularLocation>
        <location evidence="1">Cytoplasm</location>
        <location evidence="1">Cytoskeleton</location>
    </subcellularLocation>
</comment>
<feature type="coiled-coil region" evidence="7">
    <location>
        <begin position="293"/>
        <end position="604"/>
    </location>
</feature>
<dbReference type="PROSITE" id="PS00845">
    <property type="entry name" value="CAP_GLY_1"/>
    <property type="match status" value="1"/>
</dbReference>
<dbReference type="InterPro" id="IPR036859">
    <property type="entry name" value="CAP-Gly_dom_sf"/>
</dbReference>
<dbReference type="InterPro" id="IPR032108">
    <property type="entry name" value="CLIP1_ZNF"/>
</dbReference>
<dbReference type="Pfam" id="PF16641">
    <property type="entry name" value="CLIP1_ZNF"/>
    <property type="match status" value="1"/>
</dbReference>
<feature type="domain" description="CAP-Gly" evidence="9">
    <location>
        <begin position="43"/>
        <end position="85"/>
    </location>
</feature>
<feature type="coiled-coil region" evidence="7">
    <location>
        <begin position="655"/>
        <end position="750"/>
    </location>
</feature>
<keyword evidence="10" id="KW-1185">Reference proteome</keyword>
<proteinExistence type="predicted"/>
<evidence type="ECO:0000256" key="4">
    <source>
        <dbReference type="ARBA" id="ARBA00022737"/>
    </source>
</evidence>
<feature type="domain" description="CAP-Gly" evidence="9">
    <location>
        <begin position="139"/>
        <end position="181"/>
    </location>
</feature>
<feature type="region of interest" description="Disordered" evidence="8">
    <location>
        <begin position="1542"/>
        <end position="1570"/>
    </location>
</feature>
<dbReference type="Gene3D" id="2.30.30.190">
    <property type="entry name" value="CAP Gly-rich-like domain"/>
    <property type="match status" value="2"/>
</dbReference>
<dbReference type="STRING" id="75913.A0A0K0FZ64"/>
<keyword evidence="3" id="KW-0493">Microtubule</keyword>
<dbReference type="PANTHER" id="PTHR18916">
    <property type="entry name" value="DYNACTIN 1-RELATED MICROTUBULE-BINDING"/>
    <property type="match status" value="1"/>
</dbReference>